<dbReference type="Proteomes" id="UP000636800">
    <property type="component" value="Chromosome 1"/>
</dbReference>
<evidence type="ECO:0000313" key="1">
    <source>
        <dbReference type="EMBL" id="KAG0496543.1"/>
    </source>
</evidence>
<dbReference type="AlphaFoldDB" id="A0A835RTL8"/>
<sequence>MSIVAMEKSVMRTLLRLFPSSRRLSGATVLEGSVTTTKTVAAPEFKPLYRRLSALLMEWMNGSGGIKLSSSSHAVHLDLITKFKGIDEAEKYLTISRSSTKTTKLMVLF</sequence>
<name>A0A835RTL8_VANPL</name>
<protein>
    <submittedName>
        <fullName evidence="1">Uncharacterized protein</fullName>
    </submittedName>
</protein>
<comment type="caution">
    <text evidence="1">The sequence shown here is derived from an EMBL/GenBank/DDBJ whole genome shotgun (WGS) entry which is preliminary data.</text>
</comment>
<proteinExistence type="predicted"/>
<gene>
    <name evidence="1" type="ORF">HPP92_001234</name>
</gene>
<reference evidence="1 2" key="1">
    <citation type="journal article" date="2020" name="Nat. Food">
        <title>A phased Vanilla planifolia genome enables genetic improvement of flavour and production.</title>
        <authorList>
            <person name="Hasing T."/>
            <person name="Tang H."/>
            <person name="Brym M."/>
            <person name="Khazi F."/>
            <person name="Huang T."/>
            <person name="Chambers A.H."/>
        </authorList>
    </citation>
    <scope>NUCLEOTIDE SEQUENCE [LARGE SCALE GENOMIC DNA]</scope>
    <source>
        <tissue evidence="1">Leaf</tissue>
    </source>
</reference>
<evidence type="ECO:0000313" key="2">
    <source>
        <dbReference type="Proteomes" id="UP000636800"/>
    </source>
</evidence>
<keyword evidence="2" id="KW-1185">Reference proteome</keyword>
<accession>A0A835RTL8</accession>
<dbReference type="OrthoDB" id="1109067at2759"/>
<organism evidence="1 2">
    <name type="scientific">Vanilla planifolia</name>
    <name type="common">Vanilla</name>
    <dbReference type="NCBI Taxonomy" id="51239"/>
    <lineage>
        <taxon>Eukaryota</taxon>
        <taxon>Viridiplantae</taxon>
        <taxon>Streptophyta</taxon>
        <taxon>Embryophyta</taxon>
        <taxon>Tracheophyta</taxon>
        <taxon>Spermatophyta</taxon>
        <taxon>Magnoliopsida</taxon>
        <taxon>Liliopsida</taxon>
        <taxon>Asparagales</taxon>
        <taxon>Orchidaceae</taxon>
        <taxon>Vanilloideae</taxon>
        <taxon>Vanilleae</taxon>
        <taxon>Vanilla</taxon>
    </lineage>
</organism>
<dbReference type="EMBL" id="JADCNL010000001">
    <property type="protein sequence ID" value="KAG0496543.1"/>
    <property type="molecule type" value="Genomic_DNA"/>
</dbReference>